<dbReference type="SUPFAM" id="SSF54695">
    <property type="entry name" value="POZ domain"/>
    <property type="match status" value="1"/>
</dbReference>
<dbReference type="InterPro" id="IPR015915">
    <property type="entry name" value="Kelch-typ_b-propeller"/>
</dbReference>
<dbReference type="SMART" id="SM00612">
    <property type="entry name" value="Kelch"/>
    <property type="match status" value="2"/>
</dbReference>
<organism evidence="4 5">
    <name type="scientific">Albula glossodonta</name>
    <name type="common">roundjaw bonefish</name>
    <dbReference type="NCBI Taxonomy" id="121402"/>
    <lineage>
        <taxon>Eukaryota</taxon>
        <taxon>Metazoa</taxon>
        <taxon>Chordata</taxon>
        <taxon>Craniata</taxon>
        <taxon>Vertebrata</taxon>
        <taxon>Euteleostomi</taxon>
        <taxon>Actinopterygii</taxon>
        <taxon>Neopterygii</taxon>
        <taxon>Teleostei</taxon>
        <taxon>Albuliformes</taxon>
        <taxon>Albulidae</taxon>
        <taxon>Albula</taxon>
    </lineage>
</organism>
<evidence type="ECO:0000313" key="4">
    <source>
        <dbReference type="EMBL" id="KAG9338339.1"/>
    </source>
</evidence>
<dbReference type="InterPro" id="IPR052392">
    <property type="entry name" value="Kelch-BTB_domain-containing"/>
</dbReference>
<dbReference type="Proteomes" id="UP000824540">
    <property type="component" value="Unassembled WGS sequence"/>
</dbReference>
<dbReference type="PROSITE" id="PS50097">
    <property type="entry name" value="BTB"/>
    <property type="match status" value="1"/>
</dbReference>
<dbReference type="EMBL" id="JAFBMS010000068">
    <property type="protein sequence ID" value="KAG9338339.1"/>
    <property type="molecule type" value="Genomic_DNA"/>
</dbReference>
<evidence type="ECO:0000259" key="3">
    <source>
        <dbReference type="PROSITE" id="PS50097"/>
    </source>
</evidence>
<dbReference type="SMART" id="SM00225">
    <property type="entry name" value="BTB"/>
    <property type="match status" value="1"/>
</dbReference>
<gene>
    <name evidence="4" type="ORF">JZ751_025896</name>
</gene>
<dbReference type="PANTHER" id="PTHR46375:SF6">
    <property type="entry name" value="KELCH REPEAT AND BTB DOMAIN-CONTAINING PROTEIN 13-LIKE"/>
    <property type="match status" value="1"/>
</dbReference>
<protein>
    <recommendedName>
        <fullName evidence="3">BTB domain-containing protein</fullName>
    </recommendedName>
</protein>
<dbReference type="CDD" id="cd18486">
    <property type="entry name" value="BACK_KBTBD13"/>
    <property type="match status" value="1"/>
</dbReference>
<dbReference type="AlphaFoldDB" id="A0A8T2NDI2"/>
<dbReference type="Gene3D" id="2.120.10.80">
    <property type="entry name" value="Kelch-type beta propeller"/>
    <property type="match status" value="1"/>
</dbReference>
<dbReference type="OrthoDB" id="45365at2759"/>
<feature type="domain" description="BTB" evidence="3">
    <location>
        <begin position="43"/>
        <end position="110"/>
    </location>
</feature>
<evidence type="ECO:0000313" key="5">
    <source>
        <dbReference type="Proteomes" id="UP000824540"/>
    </source>
</evidence>
<evidence type="ECO:0000256" key="1">
    <source>
        <dbReference type="ARBA" id="ARBA00022441"/>
    </source>
</evidence>
<dbReference type="Pfam" id="PF00651">
    <property type="entry name" value="BTB"/>
    <property type="match status" value="1"/>
</dbReference>
<accession>A0A8T2NDI2</accession>
<keyword evidence="2" id="KW-0677">Repeat</keyword>
<dbReference type="InterPro" id="IPR006652">
    <property type="entry name" value="Kelch_1"/>
</dbReference>
<dbReference type="SUPFAM" id="SSF117281">
    <property type="entry name" value="Kelch motif"/>
    <property type="match status" value="1"/>
</dbReference>
<dbReference type="Pfam" id="PF01344">
    <property type="entry name" value="Kelch_1"/>
    <property type="match status" value="2"/>
</dbReference>
<name>A0A8T2NDI2_9TELE</name>
<sequence length="476" mass="53197">MPGKYPGGRARTSEVSLCLHRLHAGNVMEMGSCREADRESVASSLRVRVEDTVFTVDRLLLTRGCEYFRALFRSGMRECRQEEVHLKGLRAHGFLIMLAVLRGERPALSADQIIDAAECAAFLQAETLARHLADIVSSDNCLLLLYVAAVYGLLELYHSAALFVRDMYEDLKDAAQGLPPELLQYVESLSPRSFVAMGTHSPSMELLQDTFRTLCYLDEGEKDWKYLTDLPIDASTTMAGVAVLSNKLYIVGGVRGVSKQVVESSFCYDASTNQWTTFAGPSQLRYNFTLVGHEGRLYAIGGEYERAIMSSVEAYDVVAGSWSFVHHAPRPVAHAASATAMSRIFMCFWLPMETTDIYEYVPGQDAWELVTTLIRPQSYGHCMVAHRDCLYVMRNGPYADFLRCLMDCYNITTGQWTAIPGHYINSKGALFTAMVRGDSAFTVNRMLTLEYSIGGGRWKPRREMKGLDVFTKAAEI</sequence>
<dbReference type="PANTHER" id="PTHR46375">
    <property type="entry name" value="KELCH REPEAT AND BTB DOMAIN-CONTAINING PROTEIN 13-RELATED"/>
    <property type="match status" value="1"/>
</dbReference>
<dbReference type="InterPro" id="IPR011333">
    <property type="entry name" value="SKP1/BTB/POZ_sf"/>
</dbReference>
<evidence type="ECO:0000256" key="2">
    <source>
        <dbReference type="ARBA" id="ARBA00022737"/>
    </source>
</evidence>
<dbReference type="Gene3D" id="3.30.710.10">
    <property type="entry name" value="Potassium Channel Kv1.1, Chain A"/>
    <property type="match status" value="1"/>
</dbReference>
<dbReference type="InterPro" id="IPR000210">
    <property type="entry name" value="BTB/POZ_dom"/>
</dbReference>
<proteinExistence type="predicted"/>
<comment type="caution">
    <text evidence="4">The sequence shown here is derived from an EMBL/GenBank/DDBJ whole genome shotgun (WGS) entry which is preliminary data.</text>
</comment>
<keyword evidence="5" id="KW-1185">Reference proteome</keyword>
<keyword evidence="1" id="KW-0880">Kelch repeat</keyword>
<reference evidence="4" key="1">
    <citation type="thesis" date="2021" institute="BYU ScholarsArchive" country="Provo, UT, USA">
        <title>Applications of and Algorithms for Genome Assembly and Genomic Analyses with an Emphasis on Marine Teleosts.</title>
        <authorList>
            <person name="Pickett B.D."/>
        </authorList>
    </citation>
    <scope>NUCLEOTIDE SEQUENCE</scope>
    <source>
        <strain evidence="4">HI-2016</strain>
    </source>
</reference>